<dbReference type="InterPro" id="IPR050638">
    <property type="entry name" value="AA-Vitamin_Transporters"/>
</dbReference>
<dbReference type="InterPro" id="IPR037185">
    <property type="entry name" value="EmrE-like"/>
</dbReference>
<feature type="transmembrane region" description="Helical" evidence="7">
    <location>
        <begin position="12"/>
        <end position="32"/>
    </location>
</feature>
<evidence type="ECO:0000313" key="9">
    <source>
        <dbReference type="EMBL" id="NOT32798.1"/>
    </source>
</evidence>
<dbReference type="AlphaFoldDB" id="A0A849SAV3"/>
<evidence type="ECO:0000259" key="8">
    <source>
        <dbReference type="Pfam" id="PF00892"/>
    </source>
</evidence>
<keyword evidence="3 7" id="KW-0812">Transmembrane</keyword>
<evidence type="ECO:0000256" key="2">
    <source>
        <dbReference type="ARBA" id="ARBA00007362"/>
    </source>
</evidence>
<feature type="transmembrane region" description="Helical" evidence="7">
    <location>
        <begin position="131"/>
        <end position="148"/>
    </location>
</feature>
<dbReference type="PANTHER" id="PTHR32322:SF2">
    <property type="entry name" value="EAMA DOMAIN-CONTAINING PROTEIN"/>
    <property type="match status" value="1"/>
</dbReference>
<dbReference type="GO" id="GO:0016020">
    <property type="term" value="C:membrane"/>
    <property type="evidence" value="ECO:0007669"/>
    <property type="project" value="UniProtKB-SubCell"/>
</dbReference>
<gene>
    <name evidence="9" type="ORF">HOP12_01375</name>
</gene>
<keyword evidence="5 7" id="KW-0472">Membrane</keyword>
<dbReference type="EMBL" id="JABFRW010000014">
    <property type="protein sequence ID" value="NOT32798.1"/>
    <property type="molecule type" value="Genomic_DNA"/>
</dbReference>
<feature type="transmembrane region" description="Helical" evidence="7">
    <location>
        <begin position="105"/>
        <end position="124"/>
    </location>
</feature>
<name>A0A849SAV3_UNCEI</name>
<feature type="transmembrane region" description="Helical" evidence="7">
    <location>
        <begin position="38"/>
        <end position="57"/>
    </location>
</feature>
<comment type="caution">
    <text evidence="9">The sequence shown here is derived from an EMBL/GenBank/DDBJ whole genome shotgun (WGS) entry which is preliminary data.</text>
</comment>
<dbReference type="PANTHER" id="PTHR32322">
    <property type="entry name" value="INNER MEMBRANE TRANSPORTER"/>
    <property type="match status" value="1"/>
</dbReference>
<dbReference type="Gene3D" id="1.10.3730.20">
    <property type="match status" value="2"/>
</dbReference>
<feature type="transmembrane region" description="Helical" evidence="7">
    <location>
        <begin position="270"/>
        <end position="288"/>
    </location>
</feature>
<reference evidence="9 10" key="1">
    <citation type="submission" date="2020-04" db="EMBL/GenBank/DDBJ databases">
        <title>Metagenomic profiling of ammonia- and methane-oxidizing microorganisms in a Dutch drinking water treatment plant.</title>
        <authorList>
            <person name="Poghosyan L."/>
            <person name="Leucker S."/>
        </authorList>
    </citation>
    <scope>NUCLEOTIDE SEQUENCE [LARGE SCALE GENOMIC DNA]</scope>
    <source>
        <strain evidence="9">S-RSF-IL-03</strain>
    </source>
</reference>
<feature type="transmembrane region" description="Helical" evidence="7">
    <location>
        <begin position="212"/>
        <end position="234"/>
    </location>
</feature>
<comment type="subcellular location">
    <subcellularLocation>
        <location evidence="1">Membrane</location>
        <topology evidence="1">Multi-pass membrane protein</topology>
    </subcellularLocation>
</comment>
<dbReference type="Proteomes" id="UP000580839">
    <property type="component" value="Unassembled WGS sequence"/>
</dbReference>
<evidence type="ECO:0000256" key="5">
    <source>
        <dbReference type="ARBA" id="ARBA00023136"/>
    </source>
</evidence>
<accession>A0A849SAV3</accession>
<feature type="transmembrane region" description="Helical" evidence="7">
    <location>
        <begin position="78"/>
        <end position="99"/>
    </location>
</feature>
<evidence type="ECO:0000313" key="10">
    <source>
        <dbReference type="Proteomes" id="UP000580839"/>
    </source>
</evidence>
<keyword evidence="4 7" id="KW-1133">Transmembrane helix</keyword>
<proteinExistence type="inferred from homology"/>
<feature type="domain" description="EamA" evidence="8">
    <location>
        <begin position="159"/>
        <end position="287"/>
    </location>
</feature>
<evidence type="ECO:0000256" key="1">
    <source>
        <dbReference type="ARBA" id="ARBA00004141"/>
    </source>
</evidence>
<dbReference type="Pfam" id="PF00892">
    <property type="entry name" value="EamA"/>
    <property type="match status" value="2"/>
</dbReference>
<sequence length="351" mass="37136">MIERTAPRIHTLLPALVCLLAAILFGASTPIAKALLTSVGPFTLAGLLYLGGALGVLPFAFRGGSPELRRDRRQHRMLALAVLFGGGLGPVLLLFGLRAAPAASVALWLNVETVATAIIAWGLFREHLDRRTVLAAAVVLAGGVLLAAPEGAAGWRAGTLVALACVCWGLDNNLTALVSGYTPAQTTVIKGIGAGTVNLAIGLSVEGHVPPLTSALIALVVGAFSYGFSIMFYISGAQQLGASRSQLLFSTSPFVGMLLAWFMFGESATIVQFGAAGLMVAGIALMLTSRHEHEHTHEVLSHTHEHRHDDGHHLHVHPGLPAWVRHTHAHAHDPLTHSHPHAPDLHHRHDH</sequence>
<comment type="similarity">
    <text evidence="2">Belongs to the EamA transporter family.</text>
</comment>
<feature type="region of interest" description="Disordered" evidence="6">
    <location>
        <begin position="332"/>
        <end position="351"/>
    </location>
</feature>
<organism evidence="9 10">
    <name type="scientific">Eiseniibacteriota bacterium</name>
    <dbReference type="NCBI Taxonomy" id="2212470"/>
    <lineage>
        <taxon>Bacteria</taxon>
        <taxon>Candidatus Eiseniibacteriota</taxon>
    </lineage>
</organism>
<evidence type="ECO:0000256" key="4">
    <source>
        <dbReference type="ARBA" id="ARBA00022989"/>
    </source>
</evidence>
<dbReference type="SUPFAM" id="SSF103481">
    <property type="entry name" value="Multidrug resistance efflux transporter EmrE"/>
    <property type="match status" value="2"/>
</dbReference>
<dbReference type="InterPro" id="IPR000620">
    <property type="entry name" value="EamA_dom"/>
</dbReference>
<evidence type="ECO:0000256" key="6">
    <source>
        <dbReference type="SAM" id="MobiDB-lite"/>
    </source>
</evidence>
<feature type="domain" description="EamA" evidence="8">
    <location>
        <begin position="15"/>
        <end position="146"/>
    </location>
</feature>
<evidence type="ECO:0000256" key="3">
    <source>
        <dbReference type="ARBA" id="ARBA00022692"/>
    </source>
</evidence>
<evidence type="ECO:0000256" key="7">
    <source>
        <dbReference type="SAM" id="Phobius"/>
    </source>
</evidence>
<protein>
    <submittedName>
        <fullName evidence="9">EamA family transporter</fullName>
    </submittedName>
</protein>
<feature type="transmembrane region" description="Helical" evidence="7">
    <location>
        <begin position="246"/>
        <end position="264"/>
    </location>
</feature>